<feature type="region of interest" description="Disordered" evidence="1">
    <location>
        <begin position="231"/>
        <end position="254"/>
    </location>
</feature>
<evidence type="ECO:0000256" key="1">
    <source>
        <dbReference type="SAM" id="MobiDB-lite"/>
    </source>
</evidence>
<protein>
    <submittedName>
        <fullName evidence="2">Uncharacterized protein</fullName>
    </submittedName>
</protein>
<feature type="compositionally biased region" description="Low complexity" evidence="1">
    <location>
        <begin position="311"/>
        <end position="345"/>
    </location>
</feature>
<keyword evidence="3" id="KW-1185">Reference proteome</keyword>
<feature type="region of interest" description="Disordered" evidence="1">
    <location>
        <begin position="74"/>
        <end position="125"/>
    </location>
</feature>
<feature type="compositionally biased region" description="Polar residues" evidence="1">
    <location>
        <begin position="103"/>
        <end position="119"/>
    </location>
</feature>
<comment type="caution">
    <text evidence="2">The sequence shown here is derived from an EMBL/GenBank/DDBJ whole genome shotgun (WGS) entry which is preliminary data.</text>
</comment>
<feature type="compositionally biased region" description="Polar residues" evidence="1">
    <location>
        <begin position="235"/>
        <end position="246"/>
    </location>
</feature>
<feature type="compositionally biased region" description="Low complexity" evidence="1">
    <location>
        <begin position="153"/>
        <end position="181"/>
    </location>
</feature>
<feature type="non-terminal residue" evidence="2">
    <location>
        <position position="403"/>
    </location>
</feature>
<feature type="region of interest" description="Disordered" evidence="1">
    <location>
        <begin position="278"/>
        <end position="373"/>
    </location>
</feature>
<organism evidence="2 3">
    <name type="scientific">Rhodocollybia butyracea</name>
    <dbReference type="NCBI Taxonomy" id="206335"/>
    <lineage>
        <taxon>Eukaryota</taxon>
        <taxon>Fungi</taxon>
        <taxon>Dikarya</taxon>
        <taxon>Basidiomycota</taxon>
        <taxon>Agaricomycotina</taxon>
        <taxon>Agaricomycetes</taxon>
        <taxon>Agaricomycetidae</taxon>
        <taxon>Agaricales</taxon>
        <taxon>Marasmiineae</taxon>
        <taxon>Omphalotaceae</taxon>
        <taxon>Rhodocollybia</taxon>
    </lineage>
</organism>
<dbReference type="AlphaFoldDB" id="A0A9P5PGV5"/>
<reference evidence="2" key="1">
    <citation type="submission" date="2020-11" db="EMBL/GenBank/DDBJ databases">
        <authorList>
            <consortium name="DOE Joint Genome Institute"/>
            <person name="Ahrendt S."/>
            <person name="Riley R."/>
            <person name="Andreopoulos W."/>
            <person name="Labutti K."/>
            <person name="Pangilinan J."/>
            <person name="Ruiz-Duenas F.J."/>
            <person name="Barrasa J.M."/>
            <person name="Sanchez-Garcia M."/>
            <person name="Camarero S."/>
            <person name="Miyauchi S."/>
            <person name="Serrano A."/>
            <person name="Linde D."/>
            <person name="Babiker R."/>
            <person name="Drula E."/>
            <person name="Ayuso-Fernandez I."/>
            <person name="Pacheco R."/>
            <person name="Padilla G."/>
            <person name="Ferreira P."/>
            <person name="Barriuso J."/>
            <person name="Kellner H."/>
            <person name="Castanera R."/>
            <person name="Alfaro M."/>
            <person name="Ramirez L."/>
            <person name="Pisabarro A.G."/>
            <person name="Kuo A."/>
            <person name="Tritt A."/>
            <person name="Lipzen A."/>
            <person name="He G."/>
            <person name="Yan M."/>
            <person name="Ng V."/>
            <person name="Cullen D."/>
            <person name="Martin F."/>
            <person name="Rosso M.-N."/>
            <person name="Henrissat B."/>
            <person name="Hibbett D."/>
            <person name="Martinez A.T."/>
            <person name="Grigoriev I.V."/>
        </authorList>
    </citation>
    <scope>NUCLEOTIDE SEQUENCE</scope>
    <source>
        <strain evidence="2">AH 40177</strain>
    </source>
</reference>
<accession>A0A9P5PGV5</accession>
<name>A0A9P5PGV5_9AGAR</name>
<feature type="compositionally biased region" description="Low complexity" evidence="1">
    <location>
        <begin position="81"/>
        <end position="93"/>
    </location>
</feature>
<proteinExistence type="predicted"/>
<dbReference type="EMBL" id="JADNRY010000103">
    <property type="protein sequence ID" value="KAF9065459.1"/>
    <property type="molecule type" value="Genomic_DNA"/>
</dbReference>
<sequence>MSLDDPAVLAGLADGTPFFSHLNQMPDMNNHSGSTGITLEDVNDAVGTGLGMRNDPDATPMPMGEAQAMGLIAPGHRDHSSTSSNSPSHQSQHFPRARPSTGHGRSSNPNWGSIPNSDIGTPGRDAETRELRDFWKAYMRTPLSGPGGGASGILGAPSSQGMHMLSSNGGNGMNSSLGPPSGTAPPGYRRQRVSSMPTVKTPPALTDEERYTGSFIGLTAPYERYPPPLAVPSHRGNNQQNYQSQGAPAAGATMHGNAEDLRSYEAAVLARKAPVNLSMSGLGGKMRRKAGGSGGGARNGNDFSNIIGRGQSHASPSFSGSSPSSTSASSVSPSPSIPQSIPQSIVDDIANRPSFKRGASQVLEKSGSGKFARRASNAMDHEFDAEVMGLSVSGGGGGGLQAS</sequence>
<evidence type="ECO:0000313" key="2">
    <source>
        <dbReference type="EMBL" id="KAF9065459.1"/>
    </source>
</evidence>
<feature type="region of interest" description="Disordered" evidence="1">
    <location>
        <begin position="141"/>
        <end position="207"/>
    </location>
</feature>
<gene>
    <name evidence="2" type="ORF">BDP27DRAFT_1331908</name>
</gene>
<evidence type="ECO:0000313" key="3">
    <source>
        <dbReference type="Proteomes" id="UP000772434"/>
    </source>
</evidence>
<dbReference type="OrthoDB" id="6365676at2759"/>
<dbReference type="Proteomes" id="UP000772434">
    <property type="component" value="Unassembled WGS sequence"/>
</dbReference>